<reference evidence="2 3" key="1">
    <citation type="submission" date="2017-03" db="EMBL/GenBank/DDBJ databases">
        <authorList>
            <person name="Afonso C.L."/>
            <person name="Miller P.J."/>
            <person name="Scott M.A."/>
            <person name="Spackman E."/>
            <person name="Goraichik I."/>
            <person name="Dimitrov K.M."/>
            <person name="Suarez D.L."/>
            <person name="Swayne D.E."/>
        </authorList>
    </citation>
    <scope>NUCLEOTIDE SEQUENCE [LARGE SCALE GENOMIC DNA]</scope>
    <source>
        <strain evidence="2">PRJEB14757</strain>
    </source>
</reference>
<evidence type="ECO:0000313" key="2">
    <source>
        <dbReference type="EMBL" id="SLM28464.1"/>
    </source>
</evidence>
<evidence type="ECO:0000313" key="3">
    <source>
        <dbReference type="Proteomes" id="UP000191931"/>
    </source>
</evidence>
<dbReference type="Gene3D" id="3.40.50.1010">
    <property type="entry name" value="5'-nuclease"/>
    <property type="match status" value="1"/>
</dbReference>
<name>A0A1W1H7Q2_9BACT</name>
<dbReference type="STRING" id="1246637.MTBBW1_1380011"/>
<sequence length="131" mass="15115">MKAIDTNILIRFLTGDDELQAKKVYSIFKKAESDKEELFVPLLVMLEVIWVLESVYEVQRHDILDAVSDILLMPILKFEQHSVLQEWSFSAQKNNCDLSDLLIAHSAKYVGCDSVLTFDKKASKYELFELI</sequence>
<dbReference type="AlphaFoldDB" id="A0A1W1H7Q2"/>
<accession>A0A1W1H7Q2</accession>
<dbReference type="OrthoDB" id="32974at2"/>
<dbReference type="EMBL" id="FWEV01000044">
    <property type="protein sequence ID" value="SLM28464.1"/>
    <property type="molecule type" value="Genomic_DNA"/>
</dbReference>
<dbReference type="PANTHER" id="PTHR38826">
    <property type="entry name" value="RIBONUCLEASE VAPC13"/>
    <property type="match status" value="1"/>
</dbReference>
<proteinExistence type="predicted"/>
<keyword evidence="3" id="KW-1185">Reference proteome</keyword>
<organism evidence="2 3">
    <name type="scientific">Desulfamplus magnetovallimortis</name>
    <dbReference type="NCBI Taxonomy" id="1246637"/>
    <lineage>
        <taxon>Bacteria</taxon>
        <taxon>Pseudomonadati</taxon>
        <taxon>Thermodesulfobacteriota</taxon>
        <taxon>Desulfobacteria</taxon>
        <taxon>Desulfobacterales</taxon>
        <taxon>Desulfobacteraceae</taxon>
        <taxon>Desulfamplus</taxon>
    </lineage>
</organism>
<dbReference type="CDD" id="cd18683">
    <property type="entry name" value="PIN_VapC-like"/>
    <property type="match status" value="1"/>
</dbReference>
<feature type="domain" description="PIN" evidence="1">
    <location>
        <begin position="4"/>
        <end position="125"/>
    </location>
</feature>
<dbReference type="Pfam" id="PF01850">
    <property type="entry name" value="PIN"/>
    <property type="match status" value="1"/>
</dbReference>
<dbReference type="InterPro" id="IPR052106">
    <property type="entry name" value="PINc/VapC_TA"/>
</dbReference>
<gene>
    <name evidence="2" type="ORF">MTBBW1_1380011</name>
</gene>
<dbReference type="SUPFAM" id="SSF88723">
    <property type="entry name" value="PIN domain-like"/>
    <property type="match status" value="1"/>
</dbReference>
<dbReference type="InterPro" id="IPR029060">
    <property type="entry name" value="PIN-like_dom_sf"/>
</dbReference>
<evidence type="ECO:0000259" key="1">
    <source>
        <dbReference type="Pfam" id="PF01850"/>
    </source>
</evidence>
<dbReference type="InterPro" id="IPR002716">
    <property type="entry name" value="PIN_dom"/>
</dbReference>
<protein>
    <submittedName>
        <fullName evidence="2">PilT protein domain protein</fullName>
    </submittedName>
</protein>
<dbReference type="PANTHER" id="PTHR38826:SF5">
    <property type="entry name" value="RIBONUCLEASE VAPC13"/>
    <property type="match status" value="1"/>
</dbReference>
<dbReference type="RefSeq" id="WP_080804814.1">
    <property type="nucleotide sequence ID" value="NZ_LT828549.1"/>
</dbReference>
<dbReference type="Proteomes" id="UP000191931">
    <property type="component" value="Unassembled WGS sequence"/>
</dbReference>